<evidence type="ECO:0000256" key="4">
    <source>
        <dbReference type="ARBA" id="ARBA00022692"/>
    </source>
</evidence>
<feature type="transmembrane region" description="Helical" evidence="7">
    <location>
        <begin position="115"/>
        <end position="140"/>
    </location>
</feature>
<dbReference type="EMBL" id="JANIIK010000034">
    <property type="protein sequence ID" value="KAJ3615052.1"/>
    <property type="molecule type" value="Genomic_DNA"/>
</dbReference>
<keyword evidence="6 7" id="KW-0472">Membrane</keyword>
<dbReference type="OrthoDB" id="46396at2759"/>
<keyword evidence="3" id="KW-0813">Transport</keyword>
<feature type="transmembrane region" description="Helical" evidence="7">
    <location>
        <begin position="293"/>
        <end position="313"/>
    </location>
</feature>
<feature type="transmembrane region" description="Helical" evidence="7">
    <location>
        <begin position="262"/>
        <end position="281"/>
    </location>
</feature>
<keyword evidence="9" id="KW-1185">Reference proteome</keyword>
<reference evidence="8" key="1">
    <citation type="submission" date="2022-07" db="EMBL/GenBank/DDBJ databases">
        <title>Chromosome-level genome of Muraenolepis orangiensis.</title>
        <authorList>
            <person name="Kim J."/>
        </authorList>
    </citation>
    <scope>NUCLEOTIDE SEQUENCE</scope>
    <source>
        <strain evidence="8">KU_S4_2022</strain>
        <tissue evidence="8">Muscle</tissue>
    </source>
</reference>
<dbReference type="AlphaFoldDB" id="A0A9Q0EWR5"/>
<sequence length="359" mass="39166">MLGLGTLLPWNFFMTASTYFTGRLRQPSFPNSAANGSTEVEHTPSLLESRFKNVMTLCAMVPLLLFTSLNSVLHSLVPQKLRVMGSLVLIMAVFMLTAILVKVDMEPLPFFTVTMVKIVIINSFGAVLQGSLFGMAGLLPSSYTTPIMSGQGLAGTFAAVAMLCALASGSAMQDAAFGYFITACVVIFFSILCYIALPKMEFYQHYQKIKSSPDEYMETTSLNTTKKELYFIPVCCFLLFNMCDWAGRSLTAVCLWPGGDSAVLPLLVAGRLLFVPLFMLCNVQPRALLPVLFLHDGWFILFMVVFAFSNGYLASLCMCFGPQKVAQHEAETAGAIMAFFLSLGLALGAAVSFLFRGLV</sequence>
<dbReference type="Proteomes" id="UP001148018">
    <property type="component" value="Unassembled WGS sequence"/>
</dbReference>
<comment type="similarity">
    <text evidence="2">Belongs to the SLC29A/ENT transporter (TC 2.A.57) family.</text>
</comment>
<keyword evidence="4 7" id="KW-0812">Transmembrane</keyword>
<name>A0A9Q0EWR5_9TELE</name>
<comment type="subcellular location">
    <subcellularLocation>
        <location evidence="1">Membrane</location>
        <topology evidence="1">Multi-pass membrane protein</topology>
    </subcellularLocation>
</comment>
<feature type="transmembrane region" description="Helical" evidence="7">
    <location>
        <begin position="177"/>
        <end position="197"/>
    </location>
</feature>
<dbReference type="PANTHER" id="PTHR10332:SF9">
    <property type="entry name" value="EQUILIBRATIVE NUCLEOSIDE TRANSPORTER 1"/>
    <property type="match status" value="1"/>
</dbReference>
<evidence type="ECO:0000256" key="5">
    <source>
        <dbReference type="ARBA" id="ARBA00022989"/>
    </source>
</evidence>
<dbReference type="PIRSF" id="PIRSF016379">
    <property type="entry name" value="ENT"/>
    <property type="match status" value="1"/>
</dbReference>
<feature type="transmembrane region" description="Helical" evidence="7">
    <location>
        <begin position="85"/>
        <end position="103"/>
    </location>
</feature>
<evidence type="ECO:0000256" key="6">
    <source>
        <dbReference type="ARBA" id="ARBA00023136"/>
    </source>
</evidence>
<feature type="transmembrane region" description="Helical" evidence="7">
    <location>
        <begin position="54"/>
        <end position="73"/>
    </location>
</feature>
<evidence type="ECO:0000256" key="3">
    <source>
        <dbReference type="ARBA" id="ARBA00022448"/>
    </source>
</evidence>
<evidence type="ECO:0000313" key="8">
    <source>
        <dbReference type="EMBL" id="KAJ3615052.1"/>
    </source>
</evidence>
<accession>A0A9Q0EWR5</accession>
<proteinExistence type="inferred from homology"/>
<dbReference type="PRINTS" id="PR01130">
    <property type="entry name" value="DERENTRNSPRT"/>
</dbReference>
<keyword evidence="5 7" id="KW-1133">Transmembrane helix</keyword>
<evidence type="ECO:0000256" key="2">
    <source>
        <dbReference type="ARBA" id="ARBA00007965"/>
    </source>
</evidence>
<evidence type="ECO:0000256" key="7">
    <source>
        <dbReference type="SAM" id="Phobius"/>
    </source>
</evidence>
<organism evidence="8 9">
    <name type="scientific">Muraenolepis orangiensis</name>
    <name type="common">Patagonian moray cod</name>
    <dbReference type="NCBI Taxonomy" id="630683"/>
    <lineage>
        <taxon>Eukaryota</taxon>
        <taxon>Metazoa</taxon>
        <taxon>Chordata</taxon>
        <taxon>Craniata</taxon>
        <taxon>Vertebrata</taxon>
        <taxon>Euteleostomi</taxon>
        <taxon>Actinopterygii</taxon>
        <taxon>Neopterygii</taxon>
        <taxon>Teleostei</taxon>
        <taxon>Neoteleostei</taxon>
        <taxon>Acanthomorphata</taxon>
        <taxon>Zeiogadaria</taxon>
        <taxon>Gadariae</taxon>
        <taxon>Gadiformes</taxon>
        <taxon>Muraenolepidoidei</taxon>
        <taxon>Muraenolepididae</taxon>
        <taxon>Muraenolepis</taxon>
    </lineage>
</organism>
<dbReference type="PANTHER" id="PTHR10332">
    <property type="entry name" value="EQUILIBRATIVE NUCLEOSIDE TRANSPORTER"/>
    <property type="match status" value="1"/>
</dbReference>
<comment type="caution">
    <text evidence="8">The sequence shown here is derived from an EMBL/GenBank/DDBJ whole genome shotgun (WGS) entry which is preliminary data.</text>
</comment>
<feature type="transmembrane region" description="Helical" evidence="7">
    <location>
        <begin position="229"/>
        <end position="247"/>
    </location>
</feature>
<gene>
    <name evidence="8" type="ORF">NHX12_018620</name>
</gene>
<feature type="transmembrane region" description="Helical" evidence="7">
    <location>
        <begin position="333"/>
        <end position="355"/>
    </location>
</feature>
<evidence type="ECO:0000313" key="9">
    <source>
        <dbReference type="Proteomes" id="UP001148018"/>
    </source>
</evidence>
<dbReference type="GO" id="GO:0005886">
    <property type="term" value="C:plasma membrane"/>
    <property type="evidence" value="ECO:0007669"/>
    <property type="project" value="TreeGrafter"/>
</dbReference>
<dbReference type="GO" id="GO:0005337">
    <property type="term" value="F:nucleoside transmembrane transporter activity"/>
    <property type="evidence" value="ECO:0007669"/>
    <property type="project" value="InterPro"/>
</dbReference>
<feature type="transmembrane region" description="Helical" evidence="7">
    <location>
        <begin position="152"/>
        <end position="171"/>
    </location>
</feature>
<evidence type="ECO:0000256" key="1">
    <source>
        <dbReference type="ARBA" id="ARBA00004141"/>
    </source>
</evidence>
<evidence type="ECO:0008006" key="10">
    <source>
        <dbReference type="Google" id="ProtNLM"/>
    </source>
</evidence>
<dbReference type="Pfam" id="PF01733">
    <property type="entry name" value="Nucleoside_tran"/>
    <property type="match status" value="2"/>
</dbReference>
<protein>
    <recommendedName>
        <fullName evidence="10">Solute carrier family 29 member 1</fullName>
    </recommendedName>
</protein>
<dbReference type="InterPro" id="IPR002259">
    <property type="entry name" value="Eqnu_transpt"/>
</dbReference>
<dbReference type="GO" id="GO:0015862">
    <property type="term" value="P:uridine transmembrane transport"/>
    <property type="evidence" value="ECO:0007669"/>
    <property type="project" value="TreeGrafter"/>
</dbReference>